<feature type="transmembrane region" description="Helical" evidence="7">
    <location>
        <begin position="7"/>
        <end position="30"/>
    </location>
</feature>
<keyword evidence="6 7" id="KW-0472">Membrane</keyword>
<keyword evidence="3" id="KW-1003">Cell membrane</keyword>
<dbReference type="InterPro" id="IPR036259">
    <property type="entry name" value="MFS_trans_sf"/>
</dbReference>
<evidence type="ECO:0000256" key="7">
    <source>
        <dbReference type="SAM" id="Phobius"/>
    </source>
</evidence>
<proteinExistence type="predicted"/>
<comment type="subcellular location">
    <subcellularLocation>
        <location evidence="1">Cell membrane</location>
        <topology evidence="1">Multi-pass membrane protein</topology>
    </subcellularLocation>
</comment>
<dbReference type="GO" id="GO:0005886">
    <property type="term" value="C:plasma membrane"/>
    <property type="evidence" value="ECO:0007669"/>
    <property type="project" value="UniProtKB-SubCell"/>
</dbReference>
<feature type="transmembrane region" description="Helical" evidence="7">
    <location>
        <begin position="97"/>
        <end position="123"/>
    </location>
</feature>
<evidence type="ECO:0000256" key="5">
    <source>
        <dbReference type="ARBA" id="ARBA00022989"/>
    </source>
</evidence>
<evidence type="ECO:0000256" key="3">
    <source>
        <dbReference type="ARBA" id="ARBA00022475"/>
    </source>
</evidence>
<dbReference type="InterPro" id="IPR020846">
    <property type="entry name" value="MFS_dom"/>
</dbReference>
<feature type="transmembrane region" description="Helical" evidence="7">
    <location>
        <begin position="295"/>
        <end position="316"/>
    </location>
</feature>
<feature type="transmembrane region" description="Helical" evidence="7">
    <location>
        <begin position="160"/>
        <end position="180"/>
    </location>
</feature>
<keyword evidence="2" id="KW-0813">Transport</keyword>
<dbReference type="PANTHER" id="PTHR23522:SF4">
    <property type="entry name" value="NUCLEOSIDE PERMEASE NUPG-RELATED"/>
    <property type="match status" value="1"/>
</dbReference>
<feature type="transmembrane region" description="Helical" evidence="7">
    <location>
        <begin position="271"/>
        <end position="289"/>
    </location>
</feature>
<feature type="transmembrane region" description="Helical" evidence="7">
    <location>
        <begin position="135"/>
        <end position="154"/>
    </location>
</feature>
<dbReference type="Gene3D" id="1.20.1250.20">
    <property type="entry name" value="MFS general substrate transporter like domains"/>
    <property type="match status" value="2"/>
</dbReference>
<accession>A0A7V4DWV2</accession>
<feature type="transmembrane region" description="Helical" evidence="7">
    <location>
        <begin position="359"/>
        <end position="379"/>
    </location>
</feature>
<feature type="transmembrane region" description="Helical" evidence="7">
    <location>
        <begin position="209"/>
        <end position="231"/>
    </location>
</feature>
<feature type="transmembrane region" description="Helical" evidence="7">
    <location>
        <begin position="36"/>
        <end position="59"/>
    </location>
</feature>
<dbReference type="AlphaFoldDB" id="A0A7V4DWV2"/>
<dbReference type="SUPFAM" id="SSF103473">
    <property type="entry name" value="MFS general substrate transporter"/>
    <property type="match status" value="1"/>
</dbReference>
<evidence type="ECO:0000256" key="1">
    <source>
        <dbReference type="ARBA" id="ARBA00004651"/>
    </source>
</evidence>
<dbReference type="InterPro" id="IPR024989">
    <property type="entry name" value="MFS_assoc_dom"/>
</dbReference>
<name>A0A7V4DWV2_DICTH</name>
<dbReference type="EMBL" id="DTDV01000006">
    <property type="protein sequence ID" value="HGK23120.1"/>
    <property type="molecule type" value="Genomic_DNA"/>
</dbReference>
<reference evidence="9" key="1">
    <citation type="journal article" date="2020" name="mSystems">
        <title>Genome- and Community-Level Interaction Insights into Carbon Utilization and Element Cycling Functions of Hydrothermarchaeota in Hydrothermal Sediment.</title>
        <authorList>
            <person name="Zhou Z."/>
            <person name="Liu Y."/>
            <person name="Xu W."/>
            <person name="Pan J."/>
            <person name="Luo Z.H."/>
            <person name="Li M."/>
        </authorList>
    </citation>
    <scope>NUCLEOTIDE SEQUENCE [LARGE SCALE GENOMIC DNA]</scope>
    <source>
        <strain evidence="9">SpSt-70</strain>
    </source>
</reference>
<keyword evidence="5 7" id="KW-1133">Transmembrane helix</keyword>
<evidence type="ECO:0000256" key="6">
    <source>
        <dbReference type="ARBA" id="ARBA00023136"/>
    </source>
</evidence>
<dbReference type="Pfam" id="PF12832">
    <property type="entry name" value="MFS_1_like"/>
    <property type="match status" value="1"/>
</dbReference>
<evidence type="ECO:0000259" key="8">
    <source>
        <dbReference type="PROSITE" id="PS50850"/>
    </source>
</evidence>
<dbReference type="GO" id="GO:0015213">
    <property type="term" value="F:uridine transmembrane transporter activity"/>
    <property type="evidence" value="ECO:0007669"/>
    <property type="project" value="TreeGrafter"/>
</dbReference>
<keyword evidence="4 7" id="KW-0812">Transmembrane</keyword>
<comment type="caution">
    <text evidence="9">The sequence shown here is derived from an EMBL/GenBank/DDBJ whole genome shotgun (WGS) entry which is preliminary data.</text>
</comment>
<feature type="transmembrane region" description="Helical" evidence="7">
    <location>
        <begin position="243"/>
        <end position="262"/>
    </location>
</feature>
<gene>
    <name evidence="9" type="ORF">ENU78_01505</name>
</gene>
<dbReference type="PANTHER" id="PTHR23522">
    <property type="entry name" value="BLL5896 PROTEIN"/>
    <property type="match status" value="1"/>
</dbReference>
<dbReference type="GO" id="GO:0015212">
    <property type="term" value="F:cytidine transmembrane transporter activity"/>
    <property type="evidence" value="ECO:0007669"/>
    <property type="project" value="TreeGrafter"/>
</dbReference>
<feature type="domain" description="Major facilitator superfamily (MFS) profile" evidence="8">
    <location>
        <begin position="4"/>
        <end position="383"/>
    </location>
</feature>
<feature type="transmembrane region" description="Helical" evidence="7">
    <location>
        <begin position="328"/>
        <end position="347"/>
    </location>
</feature>
<organism evidence="9">
    <name type="scientific">Dictyoglomus thermophilum</name>
    <dbReference type="NCBI Taxonomy" id="14"/>
    <lineage>
        <taxon>Bacteria</taxon>
        <taxon>Pseudomonadati</taxon>
        <taxon>Dictyoglomota</taxon>
        <taxon>Dictyoglomia</taxon>
        <taxon>Dictyoglomales</taxon>
        <taxon>Dictyoglomaceae</taxon>
        <taxon>Dictyoglomus</taxon>
    </lineage>
</organism>
<evidence type="ECO:0000256" key="2">
    <source>
        <dbReference type="ARBA" id="ARBA00022448"/>
    </source>
</evidence>
<feature type="transmembrane region" description="Helical" evidence="7">
    <location>
        <begin position="71"/>
        <end position="91"/>
    </location>
</feature>
<sequence>MKREIFLLKIFFFIYFSAWVFIFSFIPVYLREVINFSIGMIGLLSAISSLAGAIFQVYVGYLSDKLGKRKPFILISFVVLIFIYTFVFPYLKTFWSFLIIYFVAGMATSIITTLANVLVMDYAVSNNTGSHYASVRIWGSIGFLLVMLATGFFPKLVEPKVMFLMIGLIYLLGFIVSVMIKEPPIKSGISRVDFRSVKKLTFRPEIRNFLIFYIIYYIALLGASSNVNLLIRSLGGENRHISFAYSASSFSEIPFMLIWGYLSDKLGRKPILVFTSIILPIRIFLYTLTNNPWHIILIQLMHSLTFAVIGTIPVVYMNDLVPPEERATAQGLLGMSMALSSTLGPLISGVVADLTGLVGMYRFLTFVALVSTILAITSLKESKNKGVPTN</sequence>
<dbReference type="PROSITE" id="PS50850">
    <property type="entry name" value="MFS"/>
    <property type="match status" value="1"/>
</dbReference>
<protein>
    <submittedName>
        <fullName evidence="9">MFS transporter</fullName>
    </submittedName>
</protein>
<evidence type="ECO:0000256" key="4">
    <source>
        <dbReference type="ARBA" id="ARBA00022692"/>
    </source>
</evidence>
<dbReference type="RefSeq" id="WP_149122696.1">
    <property type="nucleotide sequence ID" value="NZ_VTFL01000002.1"/>
</dbReference>
<evidence type="ECO:0000313" key="9">
    <source>
        <dbReference type="EMBL" id="HGK23120.1"/>
    </source>
</evidence>